<name>A0A2A9NUU6_9AGAR</name>
<dbReference type="InterPro" id="IPR018846">
    <property type="entry name" value="Beta-prop_RSE1/DDB1/CPSF1_1st"/>
</dbReference>
<dbReference type="Pfam" id="PF23726">
    <property type="entry name" value="Beta-prop_RSE1_2nd"/>
    <property type="match status" value="1"/>
</dbReference>
<dbReference type="InterPro" id="IPR050358">
    <property type="entry name" value="RSE1/DDB1/CFT1"/>
</dbReference>
<accession>A0A2A9NUU6</accession>
<evidence type="ECO:0000259" key="4">
    <source>
        <dbReference type="Pfam" id="PF03178"/>
    </source>
</evidence>
<proteinExistence type="predicted"/>
<dbReference type="PANTHER" id="PTHR10644">
    <property type="entry name" value="DNA REPAIR/RNA PROCESSING CPSF FAMILY"/>
    <property type="match status" value="1"/>
</dbReference>
<dbReference type="SUPFAM" id="SSF101898">
    <property type="entry name" value="NHL repeat"/>
    <property type="match status" value="1"/>
</dbReference>
<dbReference type="Pfam" id="PF10433">
    <property type="entry name" value="Beta-prop_RSE1_1st"/>
    <property type="match status" value="1"/>
</dbReference>
<dbReference type="Proteomes" id="UP000242287">
    <property type="component" value="Unassembled WGS sequence"/>
</dbReference>
<protein>
    <recommendedName>
        <fullName evidence="9">DNA damage-binding protein 1</fullName>
    </recommendedName>
</protein>
<dbReference type="OrthoDB" id="433457at2759"/>
<evidence type="ECO:0000313" key="8">
    <source>
        <dbReference type="Proteomes" id="UP000242287"/>
    </source>
</evidence>
<dbReference type="Gene3D" id="1.10.150.910">
    <property type="match status" value="1"/>
</dbReference>
<dbReference type="Pfam" id="PF03178">
    <property type="entry name" value="CPSF_A"/>
    <property type="match status" value="1"/>
</dbReference>
<evidence type="ECO:0008006" key="9">
    <source>
        <dbReference type="Google" id="ProtNLM"/>
    </source>
</evidence>
<dbReference type="AlphaFoldDB" id="A0A2A9NUU6"/>
<dbReference type="EMBL" id="KZ301971">
    <property type="protein sequence ID" value="PFH53878.1"/>
    <property type="molecule type" value="Genomic_DNA"/>
</dbReference>
<feature type="domain" description="RSE1/DDB1/CPSF1 first beta-propeller" evidence="5">
    <location>
        <begin position="12"/>
        <end position="396"/>
    </location>
</feature>
<feature type="compositionally biased region" description="Basic and acidic residues" evidence="3">
    <location>
        <begin position="284"/>
        <end position="306"/>
    </location>
</feature>
<dbReference type="GO" id="GO:0005634">
    <property type="term" value="C:nucleus"/>
    <property type="evidence" value="ECO:0007669"/>
    <property type="project" value="UniProtKB-SubCell"/>
</dbReference>
<evidence type="ECO:0000259" key="5">
    <source>
        <dbReference type="Pfam" id="PF10433"/>
    </source>
</evidence>
<dbReference type="GO" id="GO:0003676">
    <property type="term" value="F:nucleic acid binding"/>
    <property type="evidence" value="ECO:0007669"/>
    <property type="project" value="InterPro"/>
</dbReference>
<dbReference type="InterPro" id="IPR058543">
    <property type="entry name" value="Beta-prop_RSE1/DDB1/CPSF1_2nd"/>
</dbReference>
<feature type="region of interest" description="Disordered" evidence="3">
    <location>
        <begin position="274"/>
        <end position="313"/>
    </location>
</feature>
<dbReference type="SUPFAM" id="SSF69322">
    <property type="entry name" value="Tricorn protease domain 2"/>
    <property type="match status" value="1"/>
</dbReference>
<evidence type="ECO:0000313" key="7">
    <source>
        <dbReference type="EMBL" id="PFH53878.1"/>
    </source>
</evidence>
<reference evidence="7 8" key="1">
    <citation type="submission" date="2014-02" db="EMBL/GenBank/DDBJ databases">
        <title>Transposable element dynamics among asymbiotic and ectomycorrhizal Amanita fungi.</title>
        <authorList>
            <consortium name="DOE Joint Genome Institute"/>
            <person name="Hess J."/>
            <person name="Skrede I."/>
            <person name="Wolfe B."/>
            <person name="LaButti K."/>
            <person name="Ohm R.A."/>
            <person name="Grigoriev I.V."/>
            <person name="Pringle A."/>
        </authorList>
    </citation>
    <scope>NUCLEOTIDE SEQUENCE [LARGE SCALE GENOMIC DNA]</scope>
    <source>
        <strain evidence="7 8">SKay4041</strain>
    </source>
</reference>
<dbReference type="InterPro" id="IPR015943">
    <property type="entry name" value="WD40/YVTN_repeat-like_dom_sf"/>
</dbReference>
<organism evidence="7 8">
    <name type="scientific">Amanita thiersii Skay4041</name>
    <dbReference type="NCBI Taxonomy" id="703135"/>
    <lineage>
        <taxon>Eukaryota</taxon>
        <taxon>Fungi</taxon>
        <taxon>Dikarya</taxon>
        <taxon>Basidiomycota</taxon>
        <taxon>Agaricomycotina</taxon>
        <taxon>Agaricomycetes</taxon>
        <taxon>Agaricomycetidae</taxon>
        <taxon>Agaricales</taxon>
        <taxon>Pluteineae</taxon>
        <taxon>Amanitaceae</taxon>
        <taxon>Amanita</taxon>
    </lineage>
</organism>
<evidence type="ECO:0000256" key="1">
    <source>
        <dbReference type="ARBA" id="ARBA00004123"/>
    </source>
</evidence>
<dbReference type="STRING" id="703135.A0A2A9NUU6"/>
<gene>
    <name evidence="7" type="ORF">AMATHDRAFT_72908</name>
</gene>
<dbReference type="InterPro" id="IPR004871">
    <property type="entry name" value="RSE1/DDB1/CPSF1_C"/>
</dbReference>
<sequence>MKVVTTFHHPSSVLCSVKCCLGSRDTEHLVVGKINRLLVYSIQPHGLQLECSVDVWGKVLTVREIPIPRSSRSNLVLMIAHPDPELVFFTYTESEDGTSELIVKKTLPLYERTPRPAEFFNNILVHPSGQLAIVSCYTGKLKVIKLKAGNYHEDFDVSLPELNVFGITFLDTPEQEYTIAILFIDNKHHIQLHARDILVHDLELSAQPSLYLHPTSLSETVFPNPTESIPYLATVPTHDLRTDDDDDAFRGGVLVFGGRKLLLYELAGKDAQEKQKAKRRRLEARKSSSDTMEAARARDKEKERESRRRKPKASIEWPWSDVTAVCSIDNEPFRHLIGDAYGRLSMLSLDNINEMGLILIPLGETSPATTLTYLTSHVLFVGSHLGDSQVVQISPAPVSFLDVPTLPIPTSIKTVSPSSLPPFNAKGKGKQSADEDAMDIDNEMETGTGCILANKGSHLTVLETHKNIAPIIDATLVDIDGGGQHQILTCSGGRSTGALNIVRTGADYQELACIPGLLNITQVWPVKMMWQDELDSHILVSTLHSTSLFRIGERAGNYTLIHVKGNSLSGLHSDTPTLAFANVARRVKVGNSPATYQNSPLAVQVTPRGVFLLQLDSVLGAYNEVSRWVPEGTAGFDQRGIVAASINASQVVVGIGGGRLVAFSITEKNDFRMIALREGLSEISAVSCTPLDPTRCFTNHIVVSYWGRNIVEIFQPTANGFVSLCKTSSLPYLIRSLLLYNFGSGTSPKSDEHYPHLLVGLDDGSLVTFVWKEKELKEKKLVSLGHAPVILAPCTVDGKKTVLAAGNRATLVSFDKKRLQFSPVSLKDVSAASRYNAPGFSSSLILATPTGLSIGKVGDLDKLHIRTIPFGFDNPRRIVYEPLNKVFGVGCTEVTPARIGEDEATRSSFVLLDETTYREISRFRCEDNEEVTSIALFTLNEQDKSIPLFCVGTYCYDPNEMEPESGRILVFDVTNGSNMKWADSQLSLFSSTSVKGCVYSLVTVGNTIAAAVNSSVELFRLEVEDAETSMPAYKLKQFVSWNHNYIVSNLASFNDNSILVGDQISSISLVKLENKKLKSVARDYGPLWPVSIDASSEMDIICANDALNLYTFSLNRHNNRSFLERNGNWHLADLVTKFVHGSLSRDVEEDAPFKPQELYFTSSGRIGVILDIKDNNLSIHLTALERNMGYVTPAIGGESHTRFRSPKNTRGRTDADGLAIGFLDGDFIEQLLTLTGSQDIVDKIVAGSNAPEKLAMPVQDLLKVVETLQSMH</sequence>
<evidence type="ECO:0000256" key="2">
    <source>
        <dbReference type="ARBA" id="ARBA00023242"/>
    </source>
</evidence>
<evidence type="ECO:0000259" key="6">
    <source>
        <dbReference type="Pfam" id="PF23726"/>
    </source>
</evidence>
<feature type="domain" description="RSE1/DDB1/CPSF1 C-terminal" evidence="4">
    <location>
        <begin position="906"/>
        <end position="1232"/>
    </location>
</feature>
<keyword evidence="2" id="KW-0539">Nucleus</keyword>
<comment type="subcellular location">
    <subcellularLocation>
        <location evidence="1">Nucleus</location>
    </subcellularLocation>
</comment>
<evidence type="ECO:0000256" key="3">
    <source>
        <dbReference type="SAM" id="MobiDB-lite"/>
    </source>
</evidence>
<dbReference type="Gene3D" id="2.130.10.10">
    <property type="entry name" value="YVTN repeat-like/Quinoprotein amine dehydrogenase"/>
    <property type="match status" value="3"/>
</dbReference>
<feature type="domain" description="RSE1/DDB1/CPSF1 second beta-propeller" evidence="6">
    <location>
        <begin position="509"/>
        <end position="856"/>
    </location>
</feature>
<keyword evidence="8" id="KW-1185">Reference proteome</keyword>